<dbReference type="PATRIC" id="fig|1365248.3.peg.5265"/>
<feature type="chain" id="PRO_5007887485" description="Lipoprotein" evidence="1">
    <location>
        <begin position="19"/>
        <end position="130"/>
    </location>
</feature>
<feature type="signal peptide" evidence="1">
    <location>
        <begin position="1"/>
        <end position="18"/>
    </location>
</feature>
<comment type="caution">
    <text evidence="2">The sequence shown here is derived from an EMBL/GenBank/DDBJ whole genome shotgun (WGS) entry which is preliminary data.</text>
</comment>
<dbReference type="RefSeq" id="WP_063370276.1">
    <property type="nucleotide sequence ID" value="NZ_AUYC01000091.1"/>
</dbReference>
<evidence type="ECO:0000313" key="2">
    <source>
        <dbReference type="EMBL" id="KZN57791.1"/>
    </source>
</evidence>
<proteinExistence type="predicted"/>
<dbReference type="PROSITE" id="PS51257">
    <property type="entry name" value="PROKAR_LIPOPROTEIN"/>
    <property type="match status" value="1"/>
</dbReference>
<organism evidence="2 3">
    <name type="scientific">Pseudoalteromonas luteoviolacea CPMOR-1</name>
    <dbReference type="NCBI Taxonomy" id="1365248"/>
    <lineage>
        <taxon>Bacteria</taxon>
        <taxon>Pseudomonadati</taxon>
        <taxon>Pseudomonadota</taxon>
        <taxon>Gammaproteobacteria</taxon>
        <taxon>Alteromonadales</taxon>
        <taxon>Pseudoalteromonadaceae</taxon>
        <taxon>Pseudoalteromonas</taxon>
    </lineage>
</organism>
<name>A0A167H9N0_9GAMM</name>
<evidence type="ECO:0008006" key="4">
    <source>
        <dbReference type="Google" id="ProtNLM"/>
    </source>
</evidence>
<dbReference type="Proteomes" id="UP000076486">
    <property type="component" value="Unassembled WGS sequence"/>
</dbReference>
<sequence>MKIFYVLFIGFLLSACSANPPQKGTSVESESSQKITITGTKIKRANLPSGPKLKMGLNKENKNSNFMEALVTMQSLPQPNDIGDCNGLLNALNSAKLEFIVVNSNKVVLKREHGIYEYTFDDSSCPTNKT</sequence>
<dbReference type="AlphaFoldDB" id="A0A167H9N0"/>
<evidence type="ECO:0000256" key="1">
    <source>
        <dbReference type="SAM" id="SignalP"/>
    </source>
</evidence>
<reference evidence="2 3" key="1">
    <citation type="submission" date="2013-07" db="EMBL/GenBank/DDBJ databases">
        <title>Comparative Genomic and Metabolomic Analysis of Twelve Strains of Pseudoalteromonas luteoviolacea.</title>
        <authorList>
            <person name="Vynne N.G."/>
            <person name="Mansson M."/>
            <person name="Gram L."/>
        </authorList>
    </citation>
    <scope>NUCLEOTIDE SEQUENCE [LARGE SCALE GENOMIC DNA]</scope>
    <source>
        <strain evidence="2 3">CPMOR-1</strain>
    </source>
</reference>
<evidence type="ECO:0000313" key="3">
    <source>
        <dbReference type="Proteomes" id="UP000076486"/>
    </source>
</evidence>
<gene>
    <name evidence="2" type="ORF">N473_26675</name>
</gene>
<keyword evidence="1" id="KW-0732">Signal</keyword>
<protein>
    <recommendedName>
        <fullName evidence="4">Lipoprotein</fullName>
    </recommendedName>
</protein>
<accession>A0A167H9N0</accession>
<dbReference type="EMBL" id="AUYC01000091">
    <property type="protein sequence ID" value="KZN57791.1"/>
    <property type="molecule type" value="Genomic_DNA"/>
</dbReference>